<dbReference type="InterPro" id="IPR001357">
    <property type="entry name" value="BRCT_dom"/>
</dbReference>
<feature type="binding site" evidence="15">
    <location>
        <position position="307"/>
    </location>
    <ligand>
        <name>NAD(+)</name>
        <dbReference type="ChEBI" id="CHEBI:57540"/>
    </ligand>
</feature>
<comment type="function">
    <text evidence="1 15">DNA ligase that catalyzes the formation of phosphodiester linkages between 5'-phosphoryl and 3'-hydroxyl groups in double-stranded DNA using NAD as a coenzyme and as the energy source for the reaction. It is essential for DNA replication and repair of damaged DNA.</text>
</comment>
<dbReference type="Gene3D" id="3.30.470.30">
    <property type="entry name" value="DNA ligase/mRNA capping enzyme"/>
    <property type="match status" value="1"/>
</dbReference>
<comment type="similarity">
    <text evidence="14 15">Belongs to the NAD-dependent DNA ligase family. LigA subfamily.</text>
</comment>
<feature type="binding site" evidence="15">
    <location>
        <position position="151"/>
    </location>
    <ligand>
        <name>NAD(+)</name>
        <dbReference type="ChEBI" id="CHEBI:57540"/>
    </ligand>
</feature>
<dbReference type="SUPFAM" id="SSF50249">
    <property type="entry name" value="Nucleic acid-binding proteins"/>
    <property type="match status" value="1"/>
</dbReference>
<dbReference type="NCBIfam" id="NF005932">
    <property type="entry name" value="PRK07956.1"/>
    <property type="match status" value="1"/>
</dbReference>
<dbReference type="InterPro" id="IPR001679">
    <property type="entry name" value="DNA_ligase"/>
</dbReference>
<proteinExistence type="inferred from homology"/>
<feature type="binding site" evidence="15">
    <location>
        <begin position="43"/>
        <end position="47"/>
    </location>
    <ligand>
        <name>NAD(+)</name>
        <dbReference type="ChEBI" id="CHEBI:57540"/>
    </ligand>
</feature>
<dbReference type="EC" id="6.5.1.2" evidence="2 15"/>
<dbReference type="Gene3D" id="3.40.50.10190">
    <property type="entry name" value="BRCT domain"/>
    <property type="match status" value="1"/>
</dbReference>
<dbReference type="FunFam" id="1.10.150.20:FF:000007">
    <property type="entry name" value="DNA ligase"/>
    <property type="match status" value="1"/>
</dbReference>
<evidence type="ECO:0000256" key="1">
    <source>
        <dbReference type="ARBA" id="ARBA00004067"/>
    </source>
</evidence>
<evidence type="ECO:0000256" key="8">
    <source>
        <dbReference type="ARBA" id="ARBA00022833"/>
    </source>
</evidence>
<dbReference type="InterPro" id="IPR013839">
    <property type="entry name" value="DNAligase_adenylation"/>
</dbReference>
<evidence type="ECO:0000256" key="13">
    <source>
        <dbReference type="ARBA" id="ARBA00034005"/>
    </source>
</evidence>
<dbReference type="PROSITE" id="PS50172">
    <property type="entry name" value="BRCT"/>
    <property type="match status" value="1"/>
</dbReference>
<dbReference type="GO" id="GO:0005829">
    <property type="term" value="C:cytosol"/>
    <property type="evidence" value="ECO:0007669"/>
    <property type="project" value="TreeGrafter"/>
</dbReference>
<accession>A0A5C8P1S0</accession>
<evidence type="ECO:0000256" key="12">
    <source>
        <dbReference type="ARBA" id="ARBA00023211"/>
    </source>
</evidence>
<dbReference type="PANTHER" id="PTHR23389">
    <property type="entry name" value="CHROMOSOME TRANSMISSION FIDELITY FACTOR 18"/>
    <property type="match status" value="1"/>
</dbReference>
<evidence type="ECO:0000256" key="2">
    <source>
        <dbReference type="ARBA" id="ARBA00012722"/>
    </source>
</evidence>
<dbReference type="SUPFAM" id="SSF52113">
    <property type="entry name" value="BRCT domain"/>
    <property type="match status" value="1"/>
</dbReference>
<keyword evidence="6 15" id="KW-0479">Metal-binding</keyword>
<evidence type="ECO:0000313" key="17">
    <source>
        <dbReference type="EMBL" id="TXL67163.1"/>
    </source>
</evidence>
<organism evidence="17 18">
    <name type="scientific">Zeimonas arvi</name>
    <dbReference type="NCBI Taxonomy" id="2498847"/>
    <lineage>
        <taxon>Bacteria</taxon>
        <taxon>Pseudomonadati</taxon>
        <taxon>Pseudomonadota</taxon>
        <taxon>Betaproteobacteria</taxon>
        <taxon>Burkholderiales</taxon>
        <taxon>Burkholderiaceae</taxon>
        <taxon>Zeimonas</taxon>
    </lineage>
</organism>
<dbReference type="GO" id="GO:0046872">
    <property type="term" value="F:metal ion binding"/>
    <property type="evidence" value="ECO:0007669"/>
    <property type="project" value="UniProtKB-KW"/>
</dbReference>
<dbReference type="SUPFAM" id="SSF47781">
    <property type="entry name" value="RuvA domain 2-like"/>
    <property type="match status" value="1"/>
</dbReference>
<feature type="binding site" evidence="15">
    <location>
        <position position="128"/>
    </location>
    <ligand>
        <name>NAD(+)</name>
        <dbReference type="ChEBI" id="CHEBI:57540"/>
    </ligand>
</feature>
<comment type="catalytic activity">
    <reaction evidence="13 15">
        <text>NAD(+) + (deoxyribonucleotide)n-3'-hydroxyl + 5'-phospho-(deoxyribonucleotide)m = (deoxyribonucleotide)n+m + AMP + beta-nicotinamide D-nucleotide.</text>
        <dbReference type="EC" id="6.5.1.2"/>
    </reaction>
</comment>
<dbReference type="FunFam" id="3.30.470.30:FF:000001">
    <property type="entry name" value="DNA ligase"/>
    <property type="match status" value="1"/>
</dbReference>
<comment type="cofactor">
    <cofactor evidence="15">
        <name>Mg(2+)</name>
        <dbReference type="ChEBI" id="CHEBI:18420"/>
    </cofactor>
    <cofactor evidence="15">
        <name>Mn(2+)</name>
        <dbReference type="ChEBI" id="CHEBI:29035"/>
    </cofactor>
</comment>
<dbReference type="SUPFAM" id="SSF56091">
    <property type="entry name" value="DNA ligase/mRNA capping enzyme, catalytic domain"/>
    <property type="match status" value="1"/>
</dbReference>
<reference evidence="17 18" key="1">
    <citation type="submission" date="2019-06" db="EMBL/GenBank/DDBJ databases">
        <title>Quisquiliibacterium sp. nov., isolated from a maize field.</title>
        <authorList>
            <person name="Lin S.-Y."/>
            <person name="Tsai C.-F."/>
            <person name="Young C.-C."/>
        </authorList>
    </citation>
    <scope>NUCLEOTIDE SEQUENCE [LARGE SCALE GENOMIC DNA]</scope>
    <source>
        <strain evidence="17 18">CC-CFT501</strain>
    </source>
</reference>
<keyword evidence="11 15" id="KW-0234">DNA repair</keyword>
<dbReference type="GO" id="GO:0003911">
    <property type="term" value="F:DNA ligase (NAD+) activity"/>
    <property type="evidence" value="ECO:0007669"/>
    <property type="project" value="UniProtKB-UniRule"/>
</dbReference>
<feature type="active site" description="N6-AMP-lysine intermediate" evidence="15">
    <location>
        <position position="130"/>
    </location>
</feature>
<dbReference type="Proteomes" id="UP000321548">
    <property type="component" value="Unassembled WGS sequence"/>
</dbReference>
<feature type="binding site" evidence="15">
    <location>
        <position position="331"/>
    </location>
    <ligand>
        <name>NAD(+)</name>
        <dbReference type="ChEBI" id="CHEBI:57540"/>
    </ligand>
</feature>
<keyword evidence="8 15" id="KW-0862">Zinc</keyword>
<feature type="domain" description="BRCT" evidence="16">
    <location>
        <begin position="641"/>
        <end position="713"/>
    </location>
</feature>
<protein>
    <recommendedName>
        <fullName evidence="3 15">DNA ligase</fullName>
        <ecNumber evidence="2 15">6.5.1.2</ecNumber>
    </recommendedName>
    <alternativeName>
        <fullName evidence="15">Polydeoxyribonucleotide synthase [NAD(+)]</fullName>
    </alternativeName>
</protein>
<name>A0A5C8P1S0_9BURK</name>
<dbReference type="PROSITE" id="PS01056">
    <property type="entry name" value="DNA_LIGASE_N2"/>
    <property type="match status" value="1"/>
</dbReference>
<dbReference type="PANTHER" id="PTHR23389:SF9">
    <property type="entry name" value="DNA LIGASE"/>
    <property type="match status" value="1"/>
</dbReference>
<evidence type="ECO:0000256" key="10">
    <source>
        <dbReference type="ARBA" id="ARBA00023027"/>
    </source>
</evidence>
<evidence type="ECO:0000259" key="16">
    <source>
        <dbReference type="PROSITE" id="PS50172"/>
    </source>
</evidence>
<keyword evidence="9 15" id="KW-0460">Magnesium</keyword>
<dbReference type="Pfam" id="PF12826">
    <property type="entry name" value="HHH_2"/>
    <property type="match status" value="1"/>
</dbReference>
<dbReference type="InterPro" id="IPR012340">
    <property type="entry name" value="NA-bd_OB-fold"/>
</dbReference>
<dbReference type="Gene3D" id="1.10.150.20">
    <property type="entry name" value="5' to 3' exonuclease, C-terminal subdomain"/>
    <property type="match status" value="2"/>
</dbReference>
<dbReference type="GO" id="GO:0006260">
    <property type="term" value="P:DNA replication"/>
    <property type="evidence" value="ECO:0007669"/>
    <property type="project" value="UniProtKB-KW"/>
</dbReference>
<keyword evidence="10 15" id="KW-0520">NAD</keyword>
<dbReference type="SMART" id="SM00532">
    <property type="entry name" value="LIGANc"/>
    <property type="match status" value="1"/>
</dbReference>
<feature type="binding site" evidence="15">
    <location>
        <position position="450"/>
    </location>
    <ligand>
        <name>Zn(2+)</name>
        <dbReference type="ChEBI" id="CHEBI:29105"/>
    </ligand>
</feature>
<feature type="binding site" evidence="15">
    <location>
        <begin position="92"/>
        <end position="93"/>
    </location>
    <ligand>
        <name>NAD(+)</name>
        <dbReference type="ChEBI" id="CHEBI:57540"/>
    </ligand>
</feature>
<dbReference type="Pfam" id="PF14520">
    <property type="entry name" value="HHH_5"/>
    <property type="match status" value="1"/>
</dbReference>
<evidence type="ECO:0000256" key="14">
    <source>
        <dbReference type="ARBA" id="ARBA00060881"/>
    </source>
</evidence>
<dbReference type="OrthoDB" id="9759736at2"/>
<dbReference type="InterPro" id="IPR004149">
    <property type="entry name" value="Znf_DNAligase_C4"/>
</dbReference>
<feature type="binding site" evidence="15">
    <location>
        <position position="444"/>
    </location>
    <ligand>
        <name>Zn(2+)</name>
        <dbReference type="ChEBI" id="CHEBI:29105"/>
    </ligand>
</feature>
<dbReference type="EMBL" id="VDUY01000002">
    <property type="protein sequence ID" value="TXL67163.1"/>
    <property type="molecule type" value="Genomic_DNA"/>
</dbReference>
<dbReference type="CDD" id="cd00114">
    <property type="entry name" value="LIGANc"/>
    <property type="match status" value="1"/>
</dbReference>
<dbReference type="InterPro" id="IPR033136">
    <property type="entry name" value="DNA_ligase_CS"/>
</dbReference>
<dbReference type="GO" id="GO:0006281">
    <property type="term" value="P:DNA repair"/>
    <property type="evidence" value="ECO:0007669"/>
    <property type="project" value="UniProtKB-KW"/>
</dbReference>
<dbReference type="SMART" id="SM00278">
    <property type="entry name" value="HhH1"/>
    <property type="match status" value="3"/>
</dbReference>
<keyword evidence="5 15" id="KW-0235">DNA replication</keyword>
<dbReference type="Gene3D" id="1.10.287.610">
    <property type="entry name" value="Helix hairpin bin"/>
    <property type="match status" value="1"/>
</dbReference>
<dbReference type="FunFam" id="2.40.50.140:FF:000012">
    <property type="entry name" value="DNA ligase"/>
    <property type="match status" value="1"/>
</dbReference>
<evidence type="ECO:0000256" key="11">
    <source>
        <dbReference type="ARBA" id="ARBA00023204"/>
    </source>
</evidence>
<sequence length="721" mass="78249">MTDHPDLGSRPADDPRSRAEALRRLIERYDHEYYVLDAPTVPDAEYDRVFVELQALEREHPGLASPDSPTARVGGVVAGGFESVRHSRPMLSLSNAFDDDAVRGFDRRIRELLAEAGVDASGLRYSAELKYDGLAVSLRFERGRLARAATRGDGAVGEDVTANIRTIRAIPLHLHGSVPEVLEVRGEVLMWRADFEALNARQREAGEREFVNPRNAAAGSLRQLDPALTARRPLRFFAYGVGEVAGSEASRLPGTHSGLLDWLAAAGLPVGPERAQARDADDLLAFYRRIGERRAALPYDIDGVVYKVDRRDWHELLGYVARAPRFALAHKFPAEEAVTDLLDIEVQVGRTGKLTPVARLAPVFVGGVTVTNATLHNEDEIVRKDLMIGDRVVVRRAGDVIPEVVRALPREAPEGHYRRFEMPRDCPVCGSTTAREEGEADRRCVAGLFCPAQRRQALLHFAQRRAMDVDGLGEKLVGQLVDGGLVRTPADLYRLDAATLAGLERMGEKSAANLVEAIDRSRETSFARFLFALGIRHVGEEVARLLAEAYPDVDALIAEDWDALTARKAAVQKENARRRARGEPADPVPLEGVGPEIVDSVRRFFAEPHNQQVVRALLDAGVRWEPAAAPAAGASGGAGPAQAGALQGKTIVLTGTLPSLTREQAETMIRRHGGSVTGSVSRKTDFVVAGEAAGSKLEKARALGVAVIDEAALRAMVGEPG</sequence>
<feature type="binding site" evidence="15">
    <location>
        <position position="187"/>
    </location>
    <ligand>
        <name>NAD(+)</name>
        <dbReference type="ChEBI" id="CHEBI:57540"/>
    </ligand>
</feature>
<dbReference type="CDD" id="cd17748">
    <property type="entry name" value="BRCT_DNA_ligase_like"/>
    <property type="match status" value="1"/>
</dbReference>
<dbReference type="InterPro" id="IPR041663">
    <property type="entry name" value="DisA/LigA_HHH"/>
</dbReference>
<dbReference type="InterPro" id="IPR010994">
    <property type="entry name" value="RuvA_2-like"/>
</dbReference>
<evidence type="ECO:0000256" key="3">
    <source>
        <dbReference type="ARBA" id="ARBA00013308"/>
    </source>
</evidence>
<evidence type="ECO:0000256" key="6">
    <source>
        <dbReference type="ARBA" id="ARBA00022723"/>
    </source>
</evidence>
<evidence type="ECO:0000256" key="7">
    <source>
        <dbReference type="ARBA" id="ARBA00022763"/>
    </source>
</evidence>
<evidence type="ECO:0000313" key="18">
    <source>
        <dbReference type="Proteomes" id="UP000321548"/>
    </source>
</evidence>
<dbReference type="InterPro" id="IPR013840">
    <property type="entry name" value="DNAligase_N"/>
</dbReference>
<comment type="caution">
    <text evidence="17">The sequence shown here is derived from an EMBL/GenBank/DDBJ whole genome shotgun (WGS) entry which is preliminary data.</text>
</comment>
<evidence type="ECO:0000256" key="9">
    <source>
        <dbReference type="ARBA" id="ARBA00022842"/>
    </source>
</evidence>
<keyword evidence="7 15" id="KW-0227">DNA damage</keyword>
<dbReference type="InterPro" id="IPR004150">
    <property type="entry name" value="NAD_DNA_ligase_OB"/>
</dbReference>
<dbReference type="HAMAP" id="MF_01588">
    <property type="entry name" value="DNA_ligase_A"/>
    <property type="match status" value="1"/>
</dbReference>
<keyword evidence="4 15" id="KW-0436">Ligase</keyword>
<dbReference type="Gene3D" id="6.20.10.30">
    <property type="match status" value="1"/>
</dbReference>
<dbReference type="Gene3D" id="2.40.50.140">
    <property type="entry name" value="Nucleic acid-binding proteins"/>
    <property type="match status" value="1"/>
</dbReference>
<gene>
    <name evidence="15 17" type="primary">ligA</name>
    <name evidence="17" type="ORF">FHP08_05995</name>
</gene>
<evidence type="ECO:0000256" key="5">
    <source>
        <dbReference type="ARBA" id="ARBA00022705"/>
    </source>
</evidence>
<dbReference type="InterPro" id="IPR036420">
    <property type="entry name" value="BRCT_dom_sf"/>
</dbReference>
<dbReference type="Pfam" id="PF01653">
    <property type="entry name" value="DNA_ligase_aden"/>
    <property type="match status" value="1"/>
</dbReference>
<keyword evidence="18" id="KW-1185">Reference proteome</keyword>
<evidence type="ECO:0000256" key="4">
    <source>
        <dbReference type="ARBA" id="ARBA00022598"/>
    </source>
</evidence>
<dbReference type="Pfam" id="PF03119">
    <property type="entry name" value="DNA_ligase_ZBD"/>
    <property type="match status" value="1"/>
</dbReference>
<keyword evidence="12 15" id="KW-0464">Manganese</keyword>
<dbReference type="AlphaFoldDB" id="A0A5C8P1S0"/>
<dbReference type="Pfam" id="PF03120">
    <property type="entry name" value="OB_DNA_ligase"/>
    <property type="match status" value="1"/>
</dbReference>
<dbReference type="NCBIfam" id="TIGR00575">
    <property type="entry name" value="dnlj"/>
    <property type="match status" value="1"/>
</dbReference>
<feature type="binding site" evidence="15">
    <location>
        <position position="429"/>
    </location>
    <ligand>
        <name>Zn(2+)</name>
        <dbReference type="ChEBI" id="CHEBI:29105"/>
    </ligand>
</feature>
<dbReference type="InterPro" id="IPR003583">
    <property type="entry name" value="Hlx-hairpin-Hlx_DNA-bd_motif"/>
</dbReference>
<feature type="binding site" evidence="15">
    <location>
        <position position="426"/>
    </location>
    <ligand>
        <name>Zn(2+)</name>
        <dbReference type="ChEBI" id="CHEBI:29105"/>
    </ligand>
</feature>
<dbReference type="PIRSF" id="PIRSF001604">
    <property type="entry name" value="LigA"/>
    <property type="match status" value="1"/>
</dbReference>
<dbReference type="RefSeq" id="WP_147703412.1">
    <property type="nucleotide sequence ID" value="NZ_VDUY01000002.1"/>
</dbReference>
<dbReference type="Pfam" id="PF00533">
    <property type="entry name" value="BRCT"/>
    <property type="match status" value="1"/>
</dbReference>
<evidence type="ECO:0000256" key="15">
    <source>
        <dbReference type="HAMAP-Rule" id="MF_01588"/>
    </source>
</evidence>
<dbReference type="SMART" id="SM00292">
    <property type="entry name" value="BRCT"/>
    <property type="match status" value="1"/>
</dbReference>
<dbReference type="GO" id="GO:0003677">
    <property type="term" value="F:DNA binding"/>
    <property type="evidence" value="ECO:0007669"/>
    <property type="project" value="InterPro"/>
</dbReference>